<evidence type="ECO:0000256" key="1">
    <source>
        <dbReference type="ARBA" id="ARBA00010701"/>
    </source>
</evidence>
<dbReference type="AlphaFoldDB" id="A0A8C5JLD7"/>
<dbReference type="SUPFAM" id="SSF53474">
    <property type="entry name" value="alpha/beta-Hydrolases"/>
    <property type="match status" value="1"/>
</dbReference>
<dbReference type="Proteomes" id="UP000694408">
    <property type="component" value="Unplaced"/>
</dbReference>
<dbReference type="InterPro" id="IPR029058">
    <property type="entry name" value="AB_hydrolase_fold"/>
</dbReference>
<dbReference type="Pfam" id="PF02450">
    <property type="entry name" value="LCAT"/>
    <property type="match status" value="2"/>
</dbReference>
<evidence type="ECO:0000313" key="3">
    <source>
        <dbReference type="Ensembl" id="ENSJHYP00000020244.1"/>
    </source>
</evidence>
<dbReference type="InterPro" id="IPR003386">
    <property type="entry name" value="LACT/PDAT_acylTrfase"/>
</dbReference>
<organism evidence="3 4">
    <name type="scientific">Junco hyemalis</name>
    <name type="common">Dark-eyed junco</name>
    <dbReference type="NCBI Taxonomy" id="40217"/>
    <lineage>
        <taxon>Eukaryota</taxon>
        <taxon>Metazoa</taxon>
        <taxon>Chordata</taxon>
        <taxon>Craniata</taxon>
        <taxon>Vertebrata</taxon>
        <taxon>Euteleostomi</taxon>
        <taxon>Archelosauria</taxon>
        <taxon>Archosauria</taxon>
        <taxon>Dinosauria</taxon>
        <taxon>Saurischia</taxon>
        <taxon>Theropoda</taxon>
        <taxon>Coelurosauria</taxon>
        <taxon>Aves</taxon>
        <taxon>Neognathae</taxon>
        <taxon>Neoaves</taxon>
        <taxon>Telluraves</taxon>
        <taxon>Australaves</taxon>
        <taxon>Passeriformes</taxon>
        <taxon>Passerellidae</taxon>
        <taxon>Junco</taxon>
    </lineage>
</organism>
<protein>
    <submittedName>
        <fullName evidence="3">Phospholipase A2 group XV</fullName>
    </submittedName>
</protein>
<proteinExistence type="inferred from homology"/>
<evidence type="ECO:0000256" key="2">
    <source>
        <dbReference type="SAM" id="SignalP"/>
    </source>
</evidence>
<reference evidence="3" key="2">
    <citation type="submission" date="2025-09" db="UniProtKB">
        <authorList>
            <consortium name="Ensembl"/>
        </authorList>
    </citation>
    <scope>IDENTIFICATION</scope>
</reference>
<dbReference type="Gene3D" id="3.40.50.1820">
    <property type="entry name" value="alpha/beta hydrolase"/>
    <property type="match status" value="1"/>
</dbReference>
<dbReference type="GO" id="GO:0008374">
    <property type="term" value="F:O-acyltransferase activity"/>
    <property type="evidence" value="ECO:0007669"/>
    <property type="project" value="InterPro"/>
</dbReference>
<comment type="similarity">
    <text evidence="1">Belongs to the AB hydrolase superfamily. Lipase family.</text>
</comment>
<keyword evidence="2" id="KW-0732">Signal</keyword>
<name>A0A8C5JLD7_JUNHY</name>
<keyword evidence="4" id="KW-1185">Reference proteome</keyword>
<accession>A0A8C5JLD7</accession>
<evidence type="ECO:0000313" key="4">
    <source>
        <dbReference type="Proteomes" id="UP000694408"/>
    </source>
</evidence>
<feature type="chain" id="PRO_5034275648" evidence="2">
    <location>
        <begin position="34"/>
        <end position="383"/>
    </location>
</feature>
<dbReference type="PANTHER" id="PTHR11440">
    <property type="entry name" value="LECITHIN-CHOLESTEROL ACYLTRANSFERASE-RELATED"/>
    <property type="match status" value="1"/>
</dbReference>
<sequence length="383" mass="43840">MFLPAGARLLPRSGRSSFLSLFLLLLLCPGGGSAPRRRPAGPPVVLVPGDLGNQLEAKLDKPSVVHYLCSKKTDSYFTLWLNLELLLPVIIDCWIDNIRLVYNRTSKITKPPDGVDIRVPGFGQTFSLEFLDPSKRSVDENEDYFVALRKMIELLYEQYGSPVVLIAHSMGNMYTLYFLNRQPQDWKDKYIKDYVSLGAPWGGVAKTLRVLASGDNNRIPVISSLKIRDQQRSAVSTSWMLPYNYTWPPDKVFVSTPTANYTLRDYWKFYRDINFEDGWLMRQDTEPLVYAMTPPGVRIHCLYGTGVETPDSFHYESFPDREPKIFYSDGDGTVNLQSALQCRKWVHRQEQEVVMLELAGNEHIQMLSNETTISYVKKLLFDL</sequence>
<dbReference type="GO" id="GO:0006629">
    <property type="term" value="P:lipid metabolic process"/>
    <property type="evidence" value="ECO:0007669"/>
    <property type="project" value="InterPro"/>
</dbReference>
<dbReference type="Ensembl" id="ENSJHYT00000024448.1">
    <property type="protein sequence ID" value="ENSJHYP00000020244.1"/>
    <property type="gene ID" value="ENSJHYG00000015372.1"/>
</dbReference>
<feature type="signal peptide" evidence="2">
    <location>
        <begin position="1"/>
        <end position="33"/>
    </location>
</feature>
<reference evidence="3" key="1">
    <citation type="submission" date="2025-08" db="UniProtKB">
        <authorList>
            <consortium name="Ensembl"/>
        </authorList>
    </citation>
    <scope>IDENTIFICATION</scope>
</reference>